<feature type="transmembrane region" description="Helical" evidence="6">
    <location>
        <begin position="77"/>
        <end position="95"/>
    </location>
</feature>
<keyword evidence="3 6" id="KW-0812">Transmembrane</keyword>
<keyword evidence="9" id="KW-1185">Reference proteome</keyword>
<organism evidence="8 9">
    <name type="scientific">Cohnella yongneupensis</name>
    <dbReference type="NCBI Taxonomy" id="425006"/>
    <lineage>
        <taxon>Bacteria</taxon>
        <taxon>Bacillati</taxon>
        <taxon>Bacillota</taxon>
        <taxon>Bacilli</taxon>
        <taxon>Bacillales</taxon>
        <taxon>Paenibacillaceae</taxon>
        <taxon>Cohnella</taxon>
    </lineage>
</organism>
<evidence type="ECO:0000256" key="6">
    <source>
        <dbReference type="SAM" id="Phobius"/>
    </source>
</evidence>
<reference evidence="9" key="1">
    <citation type="journal article" date="2019" name="Int. J. Syst. Evol. Microbiol.">
        <title>The Global Catalogue of Microorganisms (GCM) 10K type strain sequencing project: providing services to taxonomists for standard genome sequencing and annotation.</title>
        <authorList>
            <consortium name="The Broad Institute Genomics Platform"/>
            <consortium name="The Broad Institute Genome Sequencing Center for Infectious Disease"/>
            <person name="Wu L."/>
            <person name="Ma J."/>
        </authorList>
    </citation>
    <scope>NUCLEOTIDE SEQUENCE [LARGE SCALE GENOMIC DNA]</scope>
    <source>
        <strain evidence="9">CGMCC 1.18578</strain>
    </source>
</reference>
<keyword evidence="4 6" id="KW-1133">Transmembrane helix</keyword>
<evidence type="ECO:0000256" key="1">
    <source>
        <dbReference type="ARBA" id="ARBA00004141"/>
    </source>
</evidence>
<name>A0ABW0QY76_9BACL</name>
<sequence length="137" mass="14968">MFKRSEMIRMAKYALVGIMNTGVDFVVFCVLVYAAGFGSAWAQTVSYGVAIGNSYLLNRRWTFQVNKKRQAGDIVRFVAVNLLSFAASTATLLALENMGMTAAAAKACSVVVSLIVNYLGYKLWVFRIEPESGQSSS</sequence>
<dbReference type="PANTHER" id="PTHR38459:SF1">
    <property type="entry name" value="PROPHAGE BACTOPRENOL-LINKED GLUCOSE TRANSLOCASE HOMOLOG"/>
    <property type="match status" value="1"/>
</dbReference>
<evidence type="ECO:0000256" key="4">
    <source>
        <dbReference type="ARBA" id="ARBA00022989"/>
    </source>
</evidence>
<feature type="domain" description="GtrA/DPMS transmembrane" evidence="7">
    <location>
        <begin position="12"/>
        <end position="126"/>
    </location>
</feature>
<feature type="transmembrane region" description="Helical" evidence="6">
    <location>
        <begin position="40"/>
        <end position="57"/>
    </location>
</feature>
<feature type="transmembrane region" description="Helical" evidence="6">
    <location>
        <begin position="101"/>
        <end position="121"/>
    </location>
</feature>
<evidence type="ECO:0000313" key="8">
    <source>
        <dbReference type="EMBL" id="MFC5528552.1"/>
    </source>
</evidence>
<gene>
    <name evidence="8" type="ORF">ACFPQ4_03675</name>
</gene>
<dbReference type="EMBL" id="JBHSNC010000010">
    <property type="protein sequence ID" value="MFC5528552.1"/>
    <property type="molecule type" value="Genomic_DNA"/>
</dbReference>
<evidence type="ECO:0000259" key="7">
    <source>
        <dbReference type="Pfam" id="PF04138"/>
    </source>
</evidence>
<dbReference type="Proteomes" id="UP001596108">
    <property type="component" value="Unassembled WGS sequence"/>
</dbReference>
<feature type="transmembrane region" description="Helical" evidence="6">
    <location>
        <begin position="12"/>
        <end position="34"/>
    </location>
</feature>
<dbReference type="RefSeq" id="WP_378110396.1">
    <property type="nucleotide sequence ID" value="NZ_JBHSNC010000010.1"/>
</dbReference>
<comment type="similarity">
    <text evidence="2">Belongs to the GtrA family.</text>
</comment>
<evidence type="ECO:0000256" key="3">
    <source>
        <dbReference type="ARBA" id="ARBA00022692"/>
    </source>
</evidence>
<evidence type="ECO:0000313" key="9">
    <source>
        <dbReference type="Proteomes" id="UP001596108"/>
    </source>
</evidence>
<proteinExistence type="inferred from homology"/>
<protein>
    <submittedName>
        <fullName evidence="8">GtrA family protein</fullName>
    </submittedName>
</protein>
<dbReference type="InterPro" id="IPR007267">
    <property type="entry name" value="GtrA_DPMS_TM"/>
</dbReference>
<dbReference type="InterPro" id="IPR051401">
    <property type="entry name" value="GtrA_CellWall_Glycosyl"/>
</dbReference>
<accession>A0ABW0QY76</accession>
<dbReference type="Pfam" id="PF04138">
    <property type="entry name" value="GtrA_DPMS_TM"/>
    <property type="match status" value="1"/>
</dbReference>
<comment type="subcellular location">
    <subcellularLocation>
        <location evidence="1">Membrane</location>
        <topology evidence="1">Multi-pass membrane protein</topology>
    </subcellularLocation>
</comment>
<comment type="caution">
    <text evidence="8">The sequence shown here is derived from an EMBL/GenBank/DDBJ whole genome shotgun (WGS) entry which is preliminary data.</text>
</comment>
<evidence type="ECO:0000256" key="5">
    <source>
        <dbReference type="ARBA" id="ARBA00023136"/>
    </source>
</evidence>
<evidence type="ECO:0000256" key="2">
    <source>
        <dbReference type="ARBA" id="ARBA00009399"/>
    </source>
</evidence>
<dbReference type="PANTHER" id="PTHR38459">
    <property type="entry name" value="PROPHAGE BACTOPRENOL-LINKED GLUCOSE TRANSLOCASE HOMOLOG"/>
    <property type="match status" value="1"/>
</dbReference>
<keyword evidence="5 6" id="KW-0472">Membrane</keyword>